<dbReference type="GO" id="GO:0008168">
    <property type="term" value="F:methyltransferase activity"/>
    <property type="evidence" value="ECO:0007669"/>
    <property type="project" value="UniProtKB-KW"/>
</dbReference>
<accession>A0ABQ1J817</accession>
<dbReference type="PANTHER" id="PTHR33841:SF5">
    <property type="entry name" value="DNA METHYLASE (MODIFICATION METHYLASE) (METHYLTRANSFERASE)-RELATED"/>
    <property type="match status" value="1"/>
</dbReference>
<dbReference type="GO" id="GO:0032259">
    <property type="term" value="P:methylation"/>
    <property type="evidence" value="ECO:0007669"/>
    <property type="project" value="UniProtKB-KW"/>
</dbReference>
<dbReference type="InterPro" id="IPR011639">
    <property type="entry name" value="MethylTrfase_TaqI-like_dom"/>
</dbReference>
<evidence type="ECO:0000256" key="1">
    <source>
        <dbReference type="ARBA" id="ARBA00006594"/>
    </source>
</evidence>
<evidence type="ECO:0000256" key="6">
    <source>
        <dbReference type="ARBA" id="ARBA00047942"/>
    </source>
</evidence>
<keyword evidence="5" id="KW-0949">S-adenosyl-L-methionine</keyword>
<comment type="catalytic activity">
    <reaction evidence="6">
        <text>a 2'-deoxyadenosine in DNA + S-adenosyl-L-methionine = an N(6)-methyl-2'-deoxyadenosine in DNA + S-adenosyl-L-homocysteine + H(+)</text>
        <dbReference type="Rhea" id="RHEA:15197"/>
        <dbReference type="Rhea" id="RHEA-COMP:12418"/>
        <dbReference type="Rhea" id="RHEA-COMP:12419"/>
        <dbReference type="ChEBI" id="CHEBI:15378"/>
        <dbReference type="ChEBI" id="CHEBI:57856"/>
        <dbReference type="ChEBI" id="CHEBI:59789"/>
        <dbReference type="ChEBI" id="CHEBI:90615"/>
        <dbReference type="ChEBI" id="CHEBI:90616"/>
        <dbReference type="EC" id="2.1.1.72"/>
    </reaction>
</comment>
<dbReference type="Proteomes" id="UP000603352">
    <property type="component" value="Unassembled WGS sequence"/>
</dbReference>
<dbReference type="Gene3D" id="3.40.50.150">
    <property type="entry name" value="Vaccinia Virus protein VP39"/>
    <property type="match status" value="1"/>
</dbReference>
<proteinExistence type="inferred from homology"/>
<dbReference type="EC" id="2.1.1.72" evidence="2"/>
<comment type="caution">
    <text evidence="8">The sequence shown here is derived from an EMBL/GenBank/DDBJ whole genome shotgun (WGS) entry which is preliminary data.</text>
</comment>
<dbReference type="PROSITE" id="PS00092">
    <property type="entry name" value="N6_MTASE"/>
    <property type="match status" value="1"/>
</dbReference>
<dbReference type="InterPro" id="IPR029063">
    <property type="entry name" value="SAM-dependent_MTases_sf"/>
</dbReference>
<evidence type="ECO:0000313" key="8">
    <source>
        <dbReference type="EMBL" id="GGB60972.1"/>
    </source>
</evidence>
<dbReference type="EMBL" id="BMDZ01000098">
    <property type="protein sequence ID" value="GGB60972.1"/>
    <property type="molecule type" value="Genomic_DNA"/>
</dbReference>
<comment type="similarity">
    <text evidence="1">Belongs to the N(4)/N(6)-methyltransferase family.</text>
</comment>
<dbReference type="SUPFAM" id="SSF53335">
    <property type="entry name" value="S-adenosyl-L-methionine-dependent methyltransferases"/>
    <property type="match status" value="1"/>
</dbReference>
<evidence type="ECO:0000313" key="9">
    <source>
        <dbReference type="Proteomes" id="UP000603352"/>
    </source>
</evidence>
<name>A0ABQ1J817_9PROT</name>
<evidence type="ECO:0000256" key="3">
    <source>
        <dbReference type="ARBA" id="ARBA00022603"/>
    </source>
</evidence>
<dbReference type="PRINTS" id="PR00507">
    <property type="entry name" value="N12N6MTFRASE"/>
</dbReference>
<evidence type="ECO:0000256" key="4">
    <source>
        <dbReference type="ARBA" id="ARBA00022679"/>
    </source>
</evidence>
<dbReference type="InterPro" id="IPR050953">
    <property type="entry name" value="N4_N6_ade-DNA_methylase"/>
</dbReference>
<gene>
    <name evidence="8" type="ORF">GCM10011505_47070</name>
</gene>
<evidence type="ECO:0000256" key="5">
    <source>
        <dbReference type="ARBA" id="ARBA00022691"/>
    </source>
</evidence>
<keyword evidence="9" id="KW-1185">Reference proteome</keyword>
<keyword evidence="3 8" id="KW-0489">Methyltransferase</keyword>
<dbReference type="PANTHER" id="PTHR33841">
    <property type="entry name" value="DNA METHYLTRANSFERASE YEEA-RELATED"/>
    <property type="match status" value="1"/>
</dbReference>
<evidence type="ECO:0000259" key="7">
    <source>
        <dbReference type="Pfam" id="PF07669"/>
    </source>
</evidence>
<keyword evidence="4" id="KW-0808">Transferase</keyword>
<dbReference type="InterPro" id="IPR002052">
    <property type="entry name" value="DNA_methylase_N6_adenine_CS"/>
</dbReference>
<feature type="domain" description="Type II methyltransferase M.TaqI-like" evidence="7">
    <location>
        <begin position="151"/>
        <end position="249"/>
    </location>
</feature>
<protein>
    <recommendedName>
        <fullName evidence="2">site-specific DNA-methyltransferase (adenine-specific)</fullName>
        <ecNumber evidence="2">2.1.1.72</ecNumber>
    </recommendedName>
</protein>
<dbReference type="Pfam" id="PF07669">
    <property type="entry name" value="Eco57I"/>
    <property type="match status" value="1"/>
</dbReference>
<organism evidence="8 9">
    <name type="scientific">Tistrella bauzanensis</name>
    <dbReference type="NCBI Taxonomy" id="657419"/>
    <lineage>
        <taxon>Bacteria</taxon>
        <taxon>Pseudomonadati</taxon>
        <taxon>Pseudomonadota</taxon>
        <taxon>Alphaproteobacteria</taxon>
        <taxon>Geminicoccales</taxon>
        <taxon>Geminicoccaceae</taxon>
        <taxon>Tistrella</taxon>
    </lineage>
</organism>
<evidence type="ECO:0000256" key="2">
    <source>
        <dbReference type="ARBA" id="ARBA00011900"/>
    </source>
</evidence>
<sequence>MAGVAVHKTVPARVASPIAAALDDLAMSEAEARGAIFTRREVVGFILDLTGYTCDKPLHRMRLLEPSCGDGDFLLPAIDRLLTAWSREPMRGDPMRGDPVAALGGSIRAVELHRETFLAVKAKVIGLLIARGVAPAAARRLADLWLVQGDFLLTQIDGAFDVVVGNPPYVRQELIPDVLIAAYRARYDTVFDRADLYIPFIERSLSMLLKGGQLGFICADRWMKNRYGGPLRQFVAKGFHLKIHVDMVGTAAFQTDVIAYPAITIIAREKAGMTRIAHRPEIDAAALAGLAGRLLATDPADASGDRCGIREIGGVVSGSEPWILDASDQLALVRRLEAAYPALEEAGCRVGIGVATGADAAFIAPFETLDVEPDRKLPLVMTRDIAGGTVAWRGHGVVNPFKDSGGLVDLAQYPRLRRYLEARKDQIANRHIARKAPANWYRTIDRIYPALATTPKLLIPDIKGHAHIVHENGQFYPHHNLYYITSDVWDLRALQAVLMSGIARLFVAIYTTRMHGGFLRFQAQYLRRIRVPHWHDVPGDMRRALIAAAEAGDQAACNRVVFALYDMTPAERAALGGNGD</sequence>
<reference evidence="9" key="1">
    <citation type="journal article" date="2019" name="Int. J. Syst. Evol. Microbiol.">
        <title>The Global Catalogue of Microorganisms (GCM) 10K type strain sequencing project: providing services to taxonomists for standard genome sequencing and annotation.</title>
        <authorList>
            <consortium name="The Broad Institute Genomics Platform"/>
            <consortium name="The Broad Institute Genome Sequencing Center for Infectious Disease"/>
            <person name="Wu L."/>
            <person name="Ma J."/>
        </authorList>
    </citation>
    <scope>NUCLEOTIDE SEQUENCE [LARGE SCALE GENOMIC DNA]</scope>
    <source>
        <strain evidence="9">CGMCC 1.10188</strain>
    </source>
</reference>